<reference evidence="1 2" key="1">
    <citation type="journal article" date="2021" name="Elife">
        <title>Chloroplast acquisition without the gene transfer in kleptoplastic sea slugs, Plakobranchus ocellatus.</title>
        <authorList>
            <person name="Maeda T."/>
            <person name="Takahashi S."/>
            <person name="Yoshida T."/>
            <person name="Shimamura S."/>
            <person name="Takaki Y."/>
            <person name="Nagai Y."/>
            <person name="Toyoda A."/>
            <person name="Suzuki Y."/>
            <person name="Arimoto A."/>
            <person name="Ishii H."/>
            <person name="Satoh N."/>
            <person name="Nishiyama T."/>
            <person name="Hasebe M."/>
            <person name="Maruyama T."/>
            <person name="Minagawa J."/>
            <person name="Obokata J."/>
            <person name="Shigenobu S."/>
        </authorList>
    </citation>
    <scope>NUCLEOTIDE SEQUENCE [LARGE SCALE GENOMIC DNA]</scope>
</reference>
<gene>
    <name evidence="1" type="ORF">ElyMa_003642100</name>
</gene>
<sequence length="103" mass="11514">MRNLMVFEYKKKQQPSPRSPCLEFMKNGVVIFGTTGNLRRLCLDVCPCLHDQRTKGSSCPQQLIGHLTWATCHEKPVPTRPMGFRLEPDALSALGTAETVELG</sequence>
<proteinExistence type="predicted"/>
<accession>A0AAV4EUZ6</accession>
<evidence type="ECO:0000313" key="2">
    <source>
        <dbReference type="Proteomes" id="UP000762676"/>
    </source>
</evidence>
<keyword evidence="2" id="KW-1185">Reference proteome</keyword>
<evidence type="ECO:0000313" key="1">
    <source>
        <dbReference type="EMBL" id="GFR64873.1"/>
    </source>
</evidence>
<name>A0AAV4EUZ6_9GAST</name>
<organism evidence="1 2">
    <name type="scientific">Elysia marginata</name>
    <dbReference type="NCBI Taxonomy" id="1093978"/>
    <lineage>
        <taxon>Eukaryota</taxon>
        <taxon>Metazoa</taxon>
        <taxon>Spiralia</taxon>
        <taxon>Lophotrochozoa</taxon>
        <taxon>Mollusca</taxon>
        <taxon>Gastropoda</taxon>
        <taxon>Heterobranchia</taxon>
        <taxon>Euthyneura</taxon>
        <taxon>Panpulmonata</taxon>
        <taxon>Sacoglossa</taxon>
        <taxon>Placobranchoidea</taxon>
        <taxon>Plakobranchidae</taxon>
        <taxon>Elysia</taxon>
    </lineage>
</organism>
<dbReference type="AlphaFoldDB" id="A0AAV4EUZ6"/>
<comment type="caution">
    <text evidence="1">The sequence shown here is derived from an EMBL/GenBank/DDBJ whole genome shotgun (WGS) entry which is preliminary data.</text>
</comment>
<dbReference type="Proteomes" id="UP000762676">
    <property type="component" value="Unassembled WGS sequence"/>
</dbReference>
<protein>
    <submittedName>
        <fullName evidence="1">Uncharacterized protein</fullName>
    </submittedName>
</protein>
<dbReference type="EMBL" id="BMAT01007466">
    <property type="protein sequence ID" value="GFR64873.1"/>
    <property type="molecule type" value="Genomic_DNA"/>
</dbReference>